<evidence type="ECO:0000313" key="3">
    <source>
        <dbReference type="Proteomes" id="UP000276770"/>
    </source>
</evidence>
<gene>
    <name evidence="2" type="ORF">D9X91_19155</name>
</gene>
<dbReference type="Pfam" id="PF14182">
    <property type="entry name" value="YgaB"/>
    <property type="match status" value="1"/>
</dbReference>
<proteinExistence type="predicted"/>
<feature type="coiled-coil region" evidence="1">
    <location>
        <begin position="21"/>
        <end position="71"/>
    </location>
</feature>
<accession>A0A3L7JPG6</accession>
<keyword evidence="3" id="KW-1185">Reference proteome</keyword>
<dbReference type="RefSeq" id="WP_121682260.1">
    <property type="nucleotide sequence ID" value="NZ_RCVZ01000018.1"/>
</dbReference>
<dbReference type="EMBL" id="RCVZ01000018">
    <property type="protein sequence ID" value="RLQ92370.1"/>
    <property type="molecule type" value="Genomic_DNA"/>
</dbReference>
<evidence type="ECO:0008006" key="4">
    <source>
        <dbReference type="Google" id="ProtNLM"/>
    </source>
</evidence>
<dbReference type="OrthoDB" id="2942102at2"/>
<comment type="caution">
    <text evidence="2">The sequence shown here is derived from an EMBL/GenBank/DDBJ whole genome shotgun (WGS) entry which is preliminary data.</text>
</comment>
<evidence type="ECO:0000256" key="1">
    <source>
        <dbReference type="SAM" id="Coils"/>
    </source>
</evidence>
<reference evidence="2 3" key="1">
    <citation type="submission" date="2018-10" db="EMBL/GenBank/DDBJ databases">
        <title>Falsibacillus sp. genome draft.</title>
        <authorList>
            <person name="Shi S."/>
        </authorList>
    </citation>
    <scope>NUCLEOTIDE SEQUENCE [LARGE SCALE GENOMIC DNA]</scope>
    <source>
        <strain evidence="2 3">GY 10110</strain>
    </source>
</reference>
<protein>
    <recommendedName>
        <fullName evidence="4">YgaB-like protein</fullName>
    </recommendedName>
</protein>
<dbReference type="Proteomes" id="UP000276770">
    <property type="component" value="Unassembled WGS sequence"/>
</dbReference>
<keyword evidence="1" id="KW-0175">Coiled coil</keyword>
<evidence type="ECO:0000313" key="2">
    <source>
        <dbReference type="EMBL" id="RLQ92370.1"/>
    </source>
</evidence>
<organism evidence="2 3">
    <name type="scientific">Falsibacillus albus</name>
    <dbReference type="NCBI Taxonomy" id="2478915"/>
    <lineage>
        <taxon>Bacteria</taxon>
        <taxon>Bacillati</taxon>
        <taxon>Bacillota</taxon>
        <taxon>Bacilli</taxon>
        <taxon>Bacillales</taxon>
        <taxon>Bacillaceae</taxon>
        <taxon>Falsibacillus</taxon>
    </lineage>
</organism>
<sequence>MSQFNKLVSDQLETMERLLYLQAEIERCQELEMELIQLQEEARLENIKEEIAQMKKELHKIQKTFEAQTDEVIRSYQEMKMFA</sequence>
<dbReference type="AlphaFoldDB" id="A0A3L7JPG6"/>
<name>A0A3L7JPG6_9BACI</name>
<dbReference type="InterPro" id="IPR025572">
    <property type="entry name" value="YgaB"/>
</dbReference>